<reference evidence="5 6" key="1">
    <citation type="submission" date="2019-06" db="EMBL/GenBank/DDBJ databases">
        <authorList>
            <person name="Palmer J.M."/>
        </authorList>
    </citation>
    <scope>NUCLEOTIDE SEQUENCE [LARGE SCALE GENOMIC DNA]</scope>
    <source>
        <strain evidence="4 6">TWF191</strain>
        <strain evidence="3">TWF679</strain>
        <strain evidence="2 5">TWF788</strain>
    </source>
</reference>
<evidence type="ECO:0000256" key="1">
    <source>
        <dbReference type="SAM" id="MobiDB-lite"/>
    </source>
</evidence>
<evidence type="ECO:0000313" key="4">
    <source>
        <dbReference type="EMBL" id="KAF3232422.1"/>
    </source>
</evidence>
<dbReference type="Proteomes" id="UP000614610">
    <property type="component" value="Unassembled WGS sequence"/>
</dbReference>
<organism evidence="2 5">
    <name type="scientific">Orbilia oligospora</name>
    <name type="common">Nematode-trapping fungus</name>
    <name type="synonym">Arthrobotrys oligospora</name>
    <dbReference type="NCBI Taxonomy" id="2813651"/>
    <lineage>
        <taxon>Eukaryota</taxon>
        <taxon>Fungi</taxon>
        <taxon>Dikarya</taxon>
        <taxon>Ascomycota</taxon>
        <taxon>Pezizomycotina</taxon>
        <taxon>Orbiliomycetes</taxon>
        <taxon>Orbiliales</taxon>
        <taxon>Orbiliaceae</taxon>
        <taxon>Orbilia</taxon>
    </lineage>
</organism>
<dbReference type="EMBL" id="JAABOE010000118">
    <property type="protein sequence ID" value="KAF3163859.1"/>
    <property type="molecule type" value="Genomic_DNA"/>
</dbReference>
<dbReference type="EMBL" id="WIPF01000001">
    <property type="protein sequence ID" value="KAF3232422.1"/>
    <property type="molecule type" value="Genomic_DNA"/>
</dbReference>
<dbReference type="Proteomes" id="UP000483672">
    <property type="component" value="Unassembled WGS sequence"/>
</dbReference>
<evidence type="ECO:0000313" key="5">
    <source>
        <dbReference type="Proteomes" id="UP000479691"/>
    </source>
</evidence>
<evidence type="ECO:0000313" key="3">
    <source>
        <dbReference type="EMBL" id="KAF3198243.1"/>
    </source>
</evidence>
<name>A0A6G1M273_ORBOL</name>
<proteinExistence type="predicted"/>
<feature type="compositionally biased region" description="Basic and acidic residues" evidence="1">
    <location>
        <begin position="32"/>
        <end position="41"/>
    </location>
</feature>
<dbReference type="AlphaFoldDB" id="A0A6G1M273"/>
<protein>
    <submittedName>
        <fullName evidence="2">Uncharacterized protein</fullName>
    </submittedName>
</protein>
<accession>A0A6G1M273</accession>
<gene>
    <name evidence="4" type="ORF">TWF191_000193</name>
    <name evidence="3" type="ORF">TWF679_002153</name>
    <name evidence="2" type="ORF">TWF788_001321</name>
</gene>
<dbReference type="OrthoDB" id="10326768at2759"/>
<dbReference type="Proteomes" id="UP000479691">
    <property type="component" value="Unassembled WGS sequence"/>
</dbReference>
<evidence type="ECO:0000313" key="2">
    <source>
        <dbReference type="EMBL" id="KAF3163859.1"/>
    </source>
</evidence>
<feature type="compositionally biased region" description="Polar residues" evidence="1">
    <location>
        <begin position="1"/>
        <end position="28"/>
    </location>
</feature>
<dbReference type="EMBL" id="WIWT01000137">
    <property type="protein sequence ID" value="KAF3198243.1"/>
    <property type="molecule type" value="Genomic_DNA"/>
</dbReference>
<feature type="region of interest" description="Disordered" evidence="1">
    <location>
        <begin position="1"/>
        <end position="87"/>
    </location>
</feature>
<evidence type="ECO:0000313" key="6">
    <source>
        <dbReference type="Proteomes" id="UP000483672"/>
    </source>
</evidence>
<sequence length="87" mass="9296">MSSPDNNGSGCQIPQRQQSPETGNSHLTDNGKPVDPERPKYAGETQDENNYCEPAKPTSKIPGQTRKGTNSKSVSDAKGEGTHNPQS</sequence>
<comment type="caution">
    <text evidence="2">The sequence shown here is derived from an EMBL/GenBank/DDBJ whole genome shotgun (WGS) entry which is preliminary data.</text>
</comment>